<reference evidence="3" key="2">
    <citation type="submission" date="2012-12" db="EMBL/GenBank/DDBJ databases">
        <authorList>
            <person name="Gao Y.W."/>
            <person name="Fan S.T."/>
            <person name="Sun H.T."/>
            <person name="Wang Z."/>
            <person name="Gao X.L."/>
            <person name="Li Y.G."/>
            <person name="Wang T.C."/>
            <person name="Zhang K."/>
            <person name="Xu W.W."/>
            <person name="Yu Z.J."/>
            <person name="Xia X.Z."/>
        </authorList>
    </citation>
    <scope>NUCLEOTIDE SEQUENCE</scope>
    <source>
        <strain evidence="3">FR3</strain>
    </source>
</reference>
<reference evidence="3" key="1">
    <citation type="journal article" date="2007" name="Science">
        <title>Draft genome of the filarial nematode parasite Brugia malayi.</title>
        <authorList>
            <person name="Ghedin E."/>
            <person name="Wang S."/>
            <person name="Spiro D."/>
            <person name="Caler E."/>
            <person name="Zhao Q."/>
            <person name="Crabtree J."/>
            <person name="Allen J.E."/>
            <person name="Delcher A.L."/>
            <person name="Guiliano D.B."/>
            <person name="Miranda-Saavedra D."/>
            <person name="Angiuoli S.V."/>
            <person name="Creasy T."/>
            <person name="Amedeo P."/>
            <person name="Haas B."/>
            <person name="El-Sayed N.M."/>
            <person name="Wortman J.R."/>
            <person name="Feldblyum T."/>
            <person name="Tallon L."/>
            <person name="Schatz M."/>
            <person name="Shumway M."/>
            <person name="Koo H."/>
            <person name="Salzberg S.L."/>
            <person name="Schobel S."/>
            <person name="Pertea M."/>
            <person name="Pop M."/>
            <person name="White O."/>
            <person name="Barton G.J."/>
            <person name="Carlow C.K."/>
            <person name="Crawford M.J."/>
            <person name="Daub J."/>
            <person name="Dimmic M.W."/>
            <person name="Estes C.F."/>
            <person name="Foster J.M."/>
            <person name="Ganatra M."/>
            <person name="Gregory W.F."/>
            <person name="Johnson N.M."/>
            <person name="Jin J."/>
            <person name="Komuniecki R."/>
            <person name="Korf I."/>
            <person name="Kumar S."/>
            <person name="Laney S."/>
            <person name="Li B.W."/>
            <person name="Li W."/>
            <person name="Lindblom T.H."/>
            <person name="Lustigman S."/>
            <person name="Ma D."/>
            <person name="Maina C.V."/>
            <person name="Martin D.M."/>
            <person name="McCarter J.P."/>
            <person name="McReynolds L."/>
            <person name="Mitreva M."/>
            <person name="Nutman T.B."/>
            <person name="Parkinson J."/>
            <person name="Peregrin-Alvarez J.M."/>
            <person name="Poole C."/>
            <person name="Ren Q."/>
            <person name="Saunders L."/>
            <person name="Sluder A.E."/>
            <person name="Smith K."/>
            <person name="Stanke M."/>
            <person name="Unnasch T.R."/>
            <person name="Ware J."/>
            <person name="Wei A.D."/>
            <person name="Weil G."/>
            <person name="Williams D.J."/>
            <person name="Zhang Y."/>
            <person name="Williams S.A."/>
            <person name="Fraser-Liggett C."/>
            <person name="Slatko B."/>
            <person name="Blaxter M.L."/>
            <person name="Scott A.L."/>
        </authorList>
    </citation>
    <scope>NUCLEOTIDE SEQUENCE</scope>
    <source>
        <strain evidence="3">FR3</strain>
    </source>
</reference>
<evidence type="ECO:0000313" key="4">
    <source>
        <dbReference type="WormBase" id="Bm12796"/>
    </source>
</evidence>
<dbReference type="SMART" id="SM00645">
    <property type="entry name" value="Pept_C1"/>
    <property type="match status" value="1"/>
</dbReference>
<dbReference type="EMBL" id="LN857023">
    <property type="protein sequence ID" value="CDQ01801.1"/>
    <property type="molecule type" value="Genomic_DNA"/>
</dbReference>
<dbReference type="SUPFAM" id="SSF54001">
    <property type="entry name" value="Cysteine proteinases"/>
    <property type="match status" value="2"/>
</dbReference>
<dbReference type="CDD" id="cd02248">
    <property type="entry name" value="Peptidase_C1A"/>
    <property type="match status" value="1"/>
</dbReference>
<dbReference type="GO" id="GO:0008234">
    <property type="term" value="F:cysteine-type peptidase activity"/>
    <property type="evidence" value="ECO:0007669"/>
    <property type="project" value="InterPro"/>
</dbReference>
<dbReference type="InterPro" id="IPR000668">
    <property type="entry name" value="Peptidase_C1A_C"/>
</dbReference>
<dbReference type="GO" id="GO:0006508">
    <property type="term" value="P:proteolysis"/>
    <property type="evidence" value="ECO:0007669"/>
    <property type="project" value="InterPro"/>
</dbReference>
<evidence type="ECO:0000259" key="2">
    <source>
        <dbReference type="SMART" id="SM00645"/>
    </source>
</evidence>
<protein>
    <submittedName>
        <fullName evidence="3">Bm12796</fullName>
    </submittedName>
</protein>
<accession>A0A0J9Y457</accession>
<dbReference type="PANTHER" id="PTHR12411">
    <property type="entry name" value="CYSTEINE PROTEASE FAMILY C1-RELATED"/>
    <property type="match status" value="1"/>
</dbReference>
<dbReference type="InterPro" id="IPR013128">
    <property type="entry name" value="Peptidase_C1A"/>
</dbReference>
<comment type="similarity">
    <text evidence="1">Belongs to the peptidase C1 family.</text>
</comment>
<proteinExistence type="inferred from homology"/>
<sequence length="278" mass="31458">MYVALRTKKRPVKLSVQDVMDCSGMEKCKGRGGNEPAVFRWVAEHGVKTDKSYPYKENDSVSCPRNTPQRRKYGLADAFYLPPSNEQILKKILALYGPVCVSLHSSLQSFVAYRSGKKSKSCGNSGWLWCPEWDGIFYHQKQVFRWVAEHGVKTDKSYPYKENDSVSCPRNTPQRRKYGLADAFYLPPSNEQILKKILALYGPVCVSLHSSLQSFVAYRSEKVNHAVIAVGYGVQNGMEYFIIKNSWGPTWGQKGYGRIRAGVFMCGIGHFSNVPIFK</sequence>
<dbReference type="WormBase" id="Bm12796">
    <property type="protein sequence ID" value="BM45457"/>
    <property type="gene ID" value="WBGene00233057"/>
    <property type="gene designation" value="Bma-nars-1.4"/>
</dbReference>
<feature type="domain" description="Peptidase C1A papain C-terminal" evidence="2">
    <location>
        <begin position="1"/>
        <end position="276"/>
    </location>
</feature>
<dbReference type="Pfam" id="PF00112">
    <property type="entry name" value="Peptidase_C1"/>
    <property type="match status" value="2"/>
</dbReference>
<name>A0A0J9Y457_BRUMA</name>
<dbReference type="Gene3D" id="3.90.70.10">
    <property type="entry name" value="Cysteine proteinases"/>
    <property type="match status" value="2"/>
</dbReference>
<gene>
    <name evidence="4" type="primary">bma-nars-1.4</name>
    <name evidence="4" type="synonym">bma-nars-1.6</name>
    <name evidence="3 4" type="ORF">Bm12796</name>
    <name evidence="3" type="ORF">BM_Bm12796</name>
</gene>
<dbReference type="InterPro" id="IPR038765">
    <property type="entry name" value="Papain-like_cys_pep_sf"/>
</dbReference>
<evidence type="ECO:0000313" key="3">
    <source>
        <dbReference type="EMBL" id="CDQ01801.1"/>
    </source>
</evidence>
<evidence type="ECO:0000256" key="1">
    <source>
        <dbReference type="ARBA" id="ARBA00008455"/>
    </source>
</evidence>
<dbReference type="AlphaFoldDB" id="A0A0J9Y457"/>
<dbReference type="InterPro" id="IPR039417">
    <property type="entry name" value="Peptidase_C1A_papain-like"/>
</dbReference>
<organism evidence="3">
    <name type="scientific">Brugia malayi</name>
    <name type="common">Filarial nematode worm</name>
    <dbReference type="NCBI Taxonomy" id="6279"/>
    <lineage>
        <taxon>Eukaryota</taxon>
        <taxon>Metazoa</taxon>
        <taxon>Ecdysozoa</taxon>
        <taxon>Nematoda</taxon>
        <taxon>Chromadorea</taxon>
        <taxon>Rhabditida</taxon>
        <taxon>Spirurina</taxon>
        <taxon>Spiruromorpha</taxon>
        <taxon>Filarioidea</taxon>
        <taxon>Onchocercidae</taxon>
        <taxon>Brugia</taxon>
    </lineage>
</organism>